<proteinExistence type="inferred from homology"/>
<dbReference type="InterPro" id="IPR036388">
    <property type="entry name" value="WH-like_DNA-bd_sf"/>
</dbReference>
<dbReference type="InterPro" id="IPR000847">
    <property type="entry name" value="LysR_HTH_N"/>
</dbReference>
<evidence type="ECO:0000256" key="2">
    <source>
        <dbReference type="ARBA" id="ARBA00023015"/>
    </source>
</evidence>
<dbReference type="RefSeq" id="WP_021713656.1">
    <property type="nucleotide sequence ID" value="NZ_BATM01000021.1"/>
</dbReference>
<evidence type="ECO:0000256" key="1">
    <source>
        <dbReference type="ARBA" id="ARBA00009437"/>
    </source>
</evidence>
<dbReference type="EMBL" id="BATM01000021">
    <property type="protein sequence ID" value="GAD79948.1"/>
    <property type="molecule type" value="Genomic_DNA"/>
</dbReference>
<comment type="similarity">
    <text evidence="1">Belongs to the LysR transcriptional regulatory family.</text>
</comment>
<dbReference type="PROSITE" id="PS50931">
    <property type="entry name" value="HTH_LYSR"/>
    <property type="match status" value="1"/>
</dbReference>
<dbReference type="Pfam" id="PF00126">
    <property type="entry name" value="HTH_1"/>
    <property type="match status" value="1"/>
</dbReference>
<dbReference type="SUPFAM" id="SSF53850">
    <property type="entry name" value="Periplasmic binding protein-like II"/>
    <property type="match status" value="1"/>
</dbReference>
<keyword evidence="3" id="KW-0238">DNA-binding</keyword>
<keyword evidence="7" id="KW-1185">Reference proteome</keyword>
<dbReference type="AlphaFoldDB" id="U3CP92"/>
<dbReference type="STRING" id="1219080.VEZ01S_21_00700"/>
<organism evidence="6 7">
    <name type="scientific">Vibrio ezurae NBRC 102218</name>
    <dbReference type="NCBI Taxonomy" id="1219080"/>
    <lineage>
        <taxon>Bacteria</taxon>
        <taxon>Pseudomonadati</taxon>
        <taxon>Pseudomonadota</taxon>
        <taxon>Gammaproteobacteria</taxon>
        <taxon>Vibrionales</taxon>
        <taxon>Vibrionaceae</taxon>
        <taxon>Vibrio</taxon>
    </lineage>
</organism>
<dbReference type="PANTHER" id="PTHR30118">
    <property type="entry name" value="HTH-TYPE TRANSCRIPTIONAL REGULATOR LEUO-RELATED"/>
    <property type="match status" value="1"/>
</dbReference>
<dbReference type="Pfam" id="PF03466">
    <property type="entry name" value="LysR_substrate"/>
    <property type="match status" value="1"/>
</dbReference>
<keyword evidence="4" id="KW-0804">Transcription</keyword>
<evidence type="ECO:0000256" key="4">
    <source>
        <dbReference type="ARBA" id="ARBA00023163"/>
    </source>
</evidence>
<gene>
    <name evidence="6" type="ORF">VEZ01S_21_00700</name>
</gene>
<dbReference type="Proteomes" id="UP000016562">
    <property type="component" value="Unassembled WGS sequence"/>
</dbReference>
<dbReference type="GO" id="GO:0003700">
    <property type="term" value="F:DNA-binding transcription factor activity"/>
    <property type="evidence" value="ECO:0007669"/>
    <property type="project" value="InterPro"/>
</dbReference>
<accession>U3CP92</accession>
<evidence type="ECO:0000313" key="6">
    <source>
        <dbReference type="EMBL" id="GAD79948.1"/>
    </source>
</evidence>
<dbReference type="PANTHER" id="PTHR30118:SF6">
    <property type="entry name" value="HTH-TYPE TRANSCRIPTIONAL REGULATOR LEUO"/>
    <property type="match status" value="1"/>
</dbReference>
<evidence type="ECO:0000259" key="5">
    <source>
        <dbReference type="PROSITE" id="PS50931"/>
    </source>
</evidence>
<dbReference type="InterPro" id="IPR036390">
    <property type="entry name" value="WH_DNA-bd_sf"/>
</dbReference>
<evidence type="ECO:0000256" key="3">
    <source>
        <dbReference type="ARBA" id="ARBA00023125"/>
    </source>
</evidence>
<evidence type="ECO:0000313" key="7">
    <source>
        <dbReference type="Proteomes" id="UP000016562"/>
    </source>
</evidence>
<dbReference type="OrthoDB" id="8557381at2"/>
<dbReference type="Gene3D" id="1.10.10.10">
    <property type="entry name" value="Winged helix-like DNA-binding domain superfamily/Winged helix DNA-binding domain"/>
    <property type="match status" value="1"/>
</dbReference>
<dbReference type="InterPro" id="IPR050389">
    <property type="entry name" value="LysR-type_TF"/>
</dbReference>
<dbReference type="InterPro" id="IPR005119">
    <property type="entry name" value="LysR_subst-bd"/>
</dbReference>
<dbReference type="eggNOG" id="COG0583">
    <property type="taxonomic scope" value="Bacteria"/>
</dbReference>
<keyword evidence="2" id="KW-0805">Transcription regulation</keyword>
<sequence>MKSTELNLIPFFVAVYEESSMSKAANRLGVSQPAVSKALKRLREIYDDPLFHRSPVGVKPTTFASDIYPALSASFKNFTSTLTATRDFDPKVSERIFSIACIPLVGYRLMPELLLKIKSLAPNIDLDVHPLFTEDHESDLRLQRYDLVLDMRPIEKTSLKIEKLGTESVHAIARQGHPRISDSISIEQFLAEEHIAVSRWQSRSSFLSNDHFPELSKRKIVYRSPGILEVLPVVSSTDYISLFPSSLIKQVGGNYPIQVLETSFLDISEDLCMLWHPSRTAEVGHKWLRTQIQSVSKSIFNE</sequence>
<dbReference type="PRINTS" id="PR00039">
    <property type="entry name" value="HTHLYSR"/>
</dbReference>
<name>U3CP92_9VIBR</name>
<protein>
    <submittedName>
        <fullName evidence="6">Putative LysR family transcriptional regulator</fullName>
    </submittedName>
</protein>
<dbReference type="GO" id="GO:0003677">
    <property type="term" value="F:DNA binding"/>
    <property type="evidence" value="ECO:0007669"/>
    <property type="project" value="UniProtKB-KW"/>
</dbReference>
<dbReference type="SUPFAM" id="SSF46785">
    <property type="entry name" value="Winged helix' DNA-binding domain"/>
    <property type="match status" value="1"/>
</dbReference>
<feature type="domain" description="HTH lysR-type" evidence="5">
    <location>
        <begin position="1"/>
        <end position="61"/>
    </location>
</feature>
<dbReference type="Gene3D" id="3.40.190.10">
    <property type="entry name" value="Periplasmic binding protein-like II"/>
    <property type="match status" value="2"/>
</dbReference>
<reference evidence="6 7" key="1">
    <citation type="submission" date="2013-09" db="EMBL/GenBank/DDBJ databases">
        <title>Whole genome shotgun sequence of Vibrio ezurae NBRC 102218.</title>
        <authorList>
            <person name="Yoshida I."/>
            <person name="Hosoyama A."/>
            <person name="Numata M."/>
            <person name="Hashimoto M."/>
            <person name="Hosoyama Y."/>
            <person name="Tsuchikane K."/>
            <person name="Noguchi M."/>
            <person name="Hirakata S."/>
            <person name="Ichikawa N."/>
            <person name="Ohji S."/>
            <person name="Yamazoe A."/>
            <person name="Fujita N."/>
        </authorList>
    </citation>
    <scope>NUCLEOTIDE SEQUENCE [LARGE SCALE GENOMIC DNA]</scope>
    <source>
        <strain evidence="6 7">NBRC 102218</strain>
    </source>
</reference>
<comment type="caution">
    <text evidence="6">The sequence shown here is derived from an EMBL/GenBank/DDBJ whole genome shotgun (WGS) entry which is preliminary data.</text>
</comment>